<dbReference type="AlphaFoldDB" id="Q2W775"/>
<organism evidence="1 2">
    <name type="scientific">Paramagnetospirillum magneticum (strain ATCC 700264 / AMB-1)</name>
    <name type="common">Magnetospirillum magneticum</name>
    <dbReference type="NCBI Taxonomy" id="342108"/>
    <lineage>
        <taxon>Bacteria</taxon>
        <taxon>Pseudomonadati</taxon>
        <taxon>Pseudomonadota</taxon>
        <taxon>Alphaproteobacteria</taxon>
        <taxon>Rhodospirillales</taxon>
        <taxon>Magnetospirillaceae</taxon>
        <taxon>Paramagnetospirillum</taxon>
    </lineage>
</organism>
<protein>
    <recommendedName>
        <fullName evidence="3">DUF1566 domain-containing protein</fullName>
    </recommendedName>
</protein>
<proteinExistence type="predicted"/>
<dbReference type="Proteomes" id="UP000007058">
    <property type="component" value="Chromosome"/>
</dbReference>
<name>Q2W775_PARM1</name>
<reference evidence="1 2" key="1">
    <citation type="journal article" date="2005" name="DNA Res.">
        <title>Complete genome sequence of the facultative anaerobic magnetotactic bacterium Magnetospirillum sp. strain AMB-1.</title>
        <authorList>
            <person name="Matsunaga T."/>
            <person name="Okamura Y."/>
            <person name="Fukuda Y."/>
            <person name="Wahyudi A.T."/>
            <person name="Murase Y."/>
            <person name="Takeyama H."/>
        </authorList>
    </citation>
    <scope>NUCLEOTIDE SEQUENCE [LARGE SCALE GENOMIC DNA]</scope>
    <source>
        <strain evidence="2">ATCC 700264 / AMB-1</strain>
    </source>
</reference>
<dbReference type="HOGENOM" id="CLU_098648_0_0_5"/>
<accession>Q2W775</accession>
<dbReference type="KEGG" id="mag:amb1496"/>
<evidence type="ECO:0008006" key="3">
    <source>
        <dbReference type="Google" id="ProtNLM"/>
    </source>
</evidence>
<dbReference type="STRING" id="342108.amb1496"/>
<keyword evidence="2" id="KW-1185">Reference proteome</keyword>
<evidence type="ECO:0000313" key="1">
    <source>
        <dbReference type="EMBL" id="BAE50300.1"/>
    </source>
</evidence>
<sequence length="179" mass="19473">MSLITPAITPAIGTPMEGGFLGARYIDENGALAGLVVSRAEVGDFDPVPWLKKLRDVPGACSLLDGRANTRAMAEAGSEIAQTILDLEIDGVGGWHIPALDQMTALRATAMPRAGITPAQSLAEVFREGSPEAFRQEWYWTSTQYSSGSAWLQYFYYGYQDGSAKSFSYRVRAVRKCLL</sequence>
<dbReference type="RefSeq" id="WP_011383906.1">
    <property type="nucleotide sequence ID" value="NC_007626.1"/>
</dbReference>
<dbReference type="EMBL" id="AP007255">
    <property type="protein sequence ID" value="BAE50300.1"/>
    <property type="molecule type" value="Genomic_DNA"/>
</dbReference>
<dbReference type="OrthoDB" id="7349818at2"/>
<evidence type="ECO:0000313" key="2">
    <source>
        <dbReference type="Proteomes" id="UP000007058"/>
    </source>
</evidence>
<gene>
    <name evidence="1" type="ordered locus">amb1496</name>
</gene>